<sequence length="533" mass="60657">MFKTPQFPAPKIKWGNPANPAPRDLRGRNVTRGPHEYEVGGLPGQVLTTGMRLDHTSPEYLETLNIAANQRLRQCINCLESIQVRRTAWLTAECVDVPISYAYECQPKAVRRRINILPTRDSDDLFSDPEVGSGNGNGTGDGGGALVKTSDEVRTDRTFQRKLDAAYRTRSKMWKRIRAREFTIWPIHTTDHFVTILLRMRRSDPNAPPSSPYDEMAQFTILEPVGNLLMVKRIHRRLRHILSRDGIRIGEDAFRGLWYPKQHDGYSCGIRAYRMAKEFMERLSWIHEIYPLIFHLTNKPVQLDIQGHLSLQNPLTHSPVPFGRSPNPMDGPQGPTPSTLEAEADFERLLWGQPFSGNFNGDRVRQEMTAGAAFRAIEFFDWEARVGVVPIRNVADRDLVHNELARRRPGAPGPVPTLKFYSPRELRSVKGEFDIQRFKGQQLFNPVQNPGNERGRSRTQVLLDSLANVTLDNKLKRQGEDLEGETAQKISAKRRKRTKVTKLRKGRHDRYGPAFINVPAFQKVLGGRVPIKG</sequence>
<feature type="region of interest" description="Disordered" evidence="1">
    <location>
        <begin position="124"/>
        <end position="151"/>
    </location>
</feature>
<dbReference type="Proteomes" id="UP001444661">
    <property type="component" value="Unassembled WGS sequence"/>
</dbReference>
<evidence type="ECO:0008006" key="4">
    <source>
        <dbReference type="Google" id="ProtNLM"/>
    </source>
</evidence>
<evidence type="ECO:0000313" key="2">
    <source>
        <dbReference type="EMBL" id="KAK8051836.1"/>
    </source>
</evidence>
<proteinExistence type="predicted"/>
<feature type="compositionally biased region" description="Basic and acidic residues" evidence="1">
    <location>
        <begin position="23"/>
        <end position="38"/>
    </location>
</feature>
<accession>A0ABR1TYW3</accession>
<feature type="region of interest" description="Disordered" evidence="1">
    <location>
        <begin position="1"/>
        <end position="43"/>
    </location>
</feature>
<dbReference type="Gene3D" id="3.40.395.10">
    <property type="entry name" value="Adenoviral Proteinase, Chain A"/>
    <property type="match status" value="1"/>
</dbReference>
<dbReference type="EMBL" id="JAQQWK010000002">
    <property type="protein sequence ID" value="KAK8051836.1"/>
    <property type="molecule type" value="Genomic_DNA"/>
</dbReference>
<protein>
    <recommendedName>
        <fullName evidence="4">Ubiquitin-like protease family profile domain-containing protein</fullName>
    </recommendedName>
</protein>
<feature type="compositionally biased region" description="Gly residues" evidence="1">
    <location>
        <begin position="133"/>
        <end position="145"/>
    </location>
</feature>
<comment type="caution">
    <text evidence="2">The sequence shown here is derived from an EMBL/GenBank/DDBJ whole genome shotgun (WGS) entry which is preliminary data.</text>
</comment>
<reference evidence="2 3" key="1">
    <citation type="submission" date="2023-01" db="EMBL/GenBank/DDBJ databases">
        <title>Analysis of 21 Apiospora genomes using comparative genomics revels a genus with tremendous synthesis potential of carbohydrate active enzymes and secondary metabolites.</title>
        <authorList>
            <person name="Sorensen T."/>
        </authorList>
    </citation>
    <scope>NUCLEOTIDE SEQUENCE [LARGE SCALE GENOMIC DNA]</scope>
    <source>
        <strain evidence="2 3">CBS 33761</strain>
    </source>
</reference>
<organism evidence="2 3">
    <name type="scientific">Apiospora rasikravindrae</name>
    <dbReference type="NCBI Taxonomy" id="990691"/>
    <lineage>
        <taxon>Eukaryota</taxon>
        <taxon>Fungi</taxon>
        <taxon>Dikarya</taxon>
        <taxon>Ascomycota</taxon>
        <taxon>Pezizomycotina</taxon>
        <taxon>Sordariomycetes</taxon>
        <taxon>Xylariomycetidae</taxon>
        <taxon>Amphisphaeriales</taxon>
        <taxon>Apiosporaceae</taxon>
        <taxon>Apiospora</taxon>
    </lineage>
</organism>
<name>A0ABR1TYW3_9PEZI</name>
<evidence type="ECO:0000313" key="3">
    <source>
        <dbReference type="Proteomes" id="UP001444661"/>
    </source>
</evidence>
<keyword evidence="3" id="KW-1185">Reference proteome</keyword>
<evidence type="ECO:0000256" key="1">
    <source>
        <dbReference type="SAM" id="MobiDB-lite"/>
    </source>
</evidence>
<gene>
    <name evidence="2" type="ORF">PG993_003221</name>
</gene>